<feature type="compositionally biased region" description="Polar residues" evidence="1">
    <location>
        <begin position="29"/>
        <end position="61"/>
    </location>
</feature>
<sequence length="433" mass="47000">MPALHPGVVSAASTSTDMSSEETTPDTTVPSAPGTSASPTTLSPGNSASPTTISPGNSASQRLPRLQRAHLQLLYLRDHCQALQRPLQVQLVHRVFQMLARVLEEMLQPLKLRQKHRTFCTLVSDGKCEGEQTDSTRSLLSGVISECSLPLGRAFNFLKDFRPDCVNFYLLVIMLWPSVSTSRDTMAACFCRLLAKLSRRYQGPGENLNRQAAITTGLVSRDEFTTTGNVTSRPYDRAFPGSISQISSKTSDTEDGPSQASVTEAPQANANDNNNTPEVTSAPAIVPSSQPAMPDTTKEPGKSVPPSVTKRNDTTTATVGNSRNGAQGIVQRLRLQQLLAQELVLQRTLLNLQTELHQQETEQEQEQGQGQGQGQEQEQGQGQGQGQPRKKVLEAVKELLPASTRQSSPYSSLSLFICEESVYLTSVSHLLAC</sequence>
<proteinExistence type="predicted"/>
<reference evidence="2 3" key="1">
    <citation type="submission" date="2018-04" db="EMBL/GenBank/DDBJ databases">
        <title>The genome of golden apple snail Pomacea canaliculata provides insight into stress tolerance and invasive adaptation.</title>
        <authorList>
            <person name="Liu C."/>
            <person name="Liu B."/>
            <person name="Ren Y."/>
            <person name="Zhang Y."/>
            <person name="Wang H."/>
            <person name="Li S."/>
            <person name="Jiang F."/>
            <person name="Yin L."/>
            <person name="Zhang G."/>
            <person name="Qian W."/>
            <person name="Fan W."/>
        </authorList>
    </citation>
    <scope>NUCLEOTIDE SEQUENCE [LARGE SCALE GENOMIC DNA]</scope>
    <source>
        <strain evidence="2">SZHN2017</strain>
        <tissue evidence="2">Muscle</tissue>
    </source>
</reference>
<feature type="region of interest" description="Disordered" evidence="1">
    <location>
        <begin position="225"/>
        <end position="323"/>
    </location>
</feature>
<name>A0A2T7NSA7_POMCA</name>
<keyword evidence="3" id="KW-1185">Reference proteome</keyword>
<dbReference type="Proteomes" id="UP000245119">
    <property type="component" value="Linkage Group LG9"/>
</dbReference>
<feature type="compositionally biased region" description="Polar residues" evidence="1">
    <location>
        <begin position="314"/>
        <end position="323"/>
    </location>
</feature>
<feature type="region of interest" description="Disordered" evidence="1">
    <location>
        <begin position="1"/>
        <end position="61"/>
    </location>
</feature>
<feature type="region of interest" description="Disordered" evidence="1">
    <location>
        <begin position="357"/>
        <end position="391"/>
    </location>
</feature>
<evidence type="ECO:0000313" key="3">
    <source>
        <dbReference type="Proteomes" id="UP000245119"/>
    </source>
</evidence>
<feature type="compositionally biased region" description="Polar residues" evidence="1">
    <location>
        <begin position="242"/>
        <end position="279"/>
    </location>
</feature>
<evidence type="ECO:0000256" key="1">
    <source>
        <dbReference type="SAM" id="MobiDB-lite"/>
    </source>
</evidence>
<comment type="caution">
    <text evidence="2">The sequence shown here is derived from an EMBL/GenBank/DDBJ whole genome shotgun (WGS) entry which is preliminary data.</text>
</comment>
<protein>
    <submittedName>
        <fullName evidence="2">Uncharacterized protein</fullName>
    </submittedName>
</protein>
<gene>
    <name evidence="2" type="ORF">C0Q70_14507</name>
</gene>
<dbReference type="EMBL" id="PZQS01000009">
    <property type="protein sequence ID" value="PVD24038.1"/>
    <property type="molecule type" value="Genomic_DNA"/>
</dbReference>
<organism evidence="2 3">
    <name type="scientific">Pomacea canaliculata</name>
    <name type="common">Golden apple snail</name>
    <dbReference type="NCBI Taxonomy" id="400727"/>
    <lineage>
        <taxon>Eukaryota</taxon>
        <taxon>Metazoa</taxon>
        <taxon>Spiralia</taxon>
        <taxon>Lophotrochozoa</taxon>
        <taxon>Mollusca</taxon>
        <taxon>Gastropoda</taxon>
        <taxon>Caenogastropoda</taxon>
        <taxon>Architaenioglossa</taxon>
        <taxon>Ampullarioidea</taxon>
        <taxon>Ampullariidae</taxon>
        <taxon>Pomacea</taxon>
    </lineage>
</organism>
<accession>A0A2T7NSA7</accession>
<evidence type="ECO:0000313" key="2">
    <source>
        <dbReference type="EMBL" id="PVD24038.1"/>
    </source>
</evidence>
<dbReference type="AlphaFoldDB" id="A0A2T7NSA7"/>